<dbReference type="EMBL" id="VDFW01000029">
    <property type="protein sequence ID" value="TNC22088.1"/>
    <property type="molecule type" value="Genomic_DNA"/>
</dbReference>
<keyword evidence="3" id="KW-1185">Reference proteome</keyword>
<evidence type="ECO:0000256" key="1">
    <source>
        <dbReference type="SAM" id="Phobius"/>
    </source>
</evidence>
<reference evidence="2 3" key="1">
    <citation type="submission" date="2019-06" db="EMBL/GenBank/DDBJ databases">
        <title>Amycolatopsis alkalitolerans sp. nov., isolated from Gastrodia elata Blume.</title>
        <authorList>
            <person name="Narsing Rao M.P."/>
            <person name="Li W.J."/>
        </authorList>
    </citation>
    <scope>NUCLEOTIDE SEQUENCE [LARGE SCALE GENOMIC DNA]</scope>
    <source>
        <strain evidence="2 3">SYSUP0005</strain>
    </source>
</reference>
<keyword evidence="1" id="KW-0472">Membrane</keyword>
<dbReference type="Pfam" id="PF09527">
    <property type="entry name" value="ATPase_gene1"/>
    <property type="match status" value="1"/>
</dbReference>
<dbReference type="RefSeq" id="WP_139099494.1">
    <property type="nucleotide sequence ID" value="NZ_VDFW01000029.1"/>
</dbReference>
<protein>
    <submittedName>
        <fullName evidence="2">AtpZ/AtpI family protein</fullName>
    </submittedName>
</protein>
<dbReference type="OrthoDB" id="3636555at2"/>
<accession>A0A5C4LVM0</accession>
<evidence type="ECO:0000313" key="2">
    <source>
        <dbReference type="EMBL" id="TNC22088.1"/>
    </source>
</evidence>
<keyword evidence="1" id="KW-0812">Transmembrane</keyword>
<gene>
    <name evidence="2" type="ORF">FG385_26425</name>
</gene>
<proteinExistence type="predicted"/>
<dbReference type="Proteomes" id="UP000305546">
    <property type="component" value="Unassembled WGS sequence"/>
</dbReference>
<feature type="transmembrane region" description="Helical" evidence="1">
    <location>
        <begin position="38"/>
        <end position="60"/>
    </location>
</feature>
<organism evidence="2 3">
    <name type="scientific">Amycolatopsis alkalitolerans</name>
    <dbReference type="NCBI Taxonomy" id="2547244"/>
    <lineage>
        <taxon>Bacteria</taxon>
        <taxon>Bacillati</taxon>
        <taxon>Actinomycetota</taxon>
        <taxon>Actinomycetes</taxon>
        <taxon>Pseudonocardiales</taxon>
        <taxon>Pseudonocardiaceae</taxon>
        <taxon>Amycolatopsis</taxon>
    </lineage>
</organism>
<evidence type="ECO:0000313" key="3">
    <source>
        <dbReference type="Proteomes" id="UP000305546"/>
    </source>
</evidence>
<name>A0A5C4LVM0_9PSEU</name>
<sequence>MAGKQPSPAELIGLGSSIVVMVVGFTVLGWYIDGRAHTSPAFVFTGLAVGIVTAIVFAYTQFRKFL</sequence>
<dbReference type="InterPro" id="IPR032820">
    <property type="entry name" value="ATPase_put"/>
</dbReference>
<comment type="caution">
    <text evidence="2">The sequence shown here is derived from an EMBL/GenBank/DDBJ whole genome shotgun (WGS) entry which is preliminary data.</text>
</comment>
<keyword evidence="1" id="KW-1133">Transmembrane helix</keyword>
<dbReference type="AlphaFoldDB" id="A0A5C4LVM0"/>
<feature type="transmembrane region" description="Helical" evidence="1">
    <location>
        <begin position="12"/>
        <end position="32"/>
    </location>
</feature>